<comment type="caution">
    <text evidence="1">The sequence shown here is derived from an EMBL/GenBank/DDBJ whole genome shotgun (WGS) entry which is preliminary data.</text>
</comment>
<sequence length="86" mass="9499">MFLDLMVTTWFSLPNLFKHKETSLLRCRECGFMLFQAWDKGNNCSISSCIAALKTAFGALQQSQETSIASSAADDVEIKGPVFTTV</sequence>
<evidence type="ECO:0000313" key="1">
    <source>
        <dbReference type="EMBL" id="KAI7726610.1"/>
    </source>
</evidence>
<gene>
    <name evidence="1" type="ORF">M8C21_025184</name>
</gene>
<evidence type="ECO:0000313" key="2">
    <source>
        <dbReference type="Proteomes" id="UP001206925"/>
    </source>
</evidence>
<reference evidence="1" key="1">
    <citation type="submission" date="2022-06" db="EMBL/GenBank/DDBJ databases">
        <title>Uncovering the hologenomic basis of an extraordinary plant invasion.</title>
        <authorList>
            <person name="Bieker V.C."/>
            <person name="Martin M.D."/>
            <person name="Gilbert T."/>
            <person name="Hodgins K."/>
            <person name="Battlay P."/>
            <person name="Petersen B."/>
            <person name="Wilson J."/>
        </authorList>
    </citation>
    <scope>NUCLEOTIDE SEQUENCE</scope>
    <source>
        <strain evidence="1">AA19_3_7</strain>
        <tissue evidence="1">Leaf</tissue>
    </source>
</reference>
<keyword evidence="2" id="KW-1185">Reference proteome</keyword>
<organism evidence="1 2">
    <name type="scientific">Ambrosia artemisiifolia</name>
    <name type="common">Common ragweed</name>
    <dbReference type="NCBI Taxonomy" id="4212"/>
    <lineage>
        <taxon>Eukaryota</taxon>
        <taxon>Viridiplantae</taxon>
        <taxon>Streptophyta</taxon>
        <taxon>Embryophyta</taxon>
        <taxon>Tracheophyta</taxon>
        <taxon>Spermatophyta</taxon>
        <taxon>Magnoliopsida</taxon>
        <taxon>eudicotyledons</taxon>
        <taxon>Gunneridae</taxon>
        <taxon>Pentapetalae</taxon>
        <taxon>asterids</taxon>
        <taxon>campanulids</taxon>
        <taxon>Asterales</taxon>
        <taxon>Asteraceae</taxon>
        <taxon>Asteroideae</taxon>
        <taxon>Heliantheae alliance</taxon>
        <taxon>Heliantheae</taxon>
        <taxon>Ambrosia</taxon>
    </lineage>
</organism>
<protein>
    <submittedName>
        <fullName evidence="1">Uncharacterized protein</fullName>
    </submittedName>
</protein>
<proteinExistence type="predicted"/>
<dbReference type="AlphaFoldDB" id="A0AAD5G2V3"/>
<accession>A0AAD5G2V3</accession>
<dbReference type="Proteomes" id="UP001206925">
    <property type="component" value="Unassembled WGS sequence"/>
</dbReference>
<name>A0AAD5G2V3_AMBAR</name>
<dbReference type="EMBL" id="JAMZMK010011625">
    <property type="protein sequence ID" value="KAI7726610.1"/>
    <property type="molecule type" value="Genomic_DNA"/>
</dbReference>